<dbReference type="AlphaFoldDB" id="A0A554N8U4"/>
<dbReference type="PROSITE" id="PS00911">
    <property type="entry name" value="DHODEHASE_1"/>
    <property type="match status" value="1"/>
</dbReference>
<keyword evidence="6 11" id="KW-0288">FMN</keyword>
<dbReference type="InterPro" id="IPR001295">
    <property type="entry name" value="Dihydroorotate_DH_CS"/>
</dbReference>
<evidence type="ECO:0000256" key="5">
    <source>
        <dbReference type="ARBA" id="ARBA00022630"/>
    </source>
</evidence>
<dbReference type="Gene3D" id="3.20.20.70">
    <property type="entry name" value="Aldolase class I"/>
    <property type="match status" value="1"/>
</dbReference>
<feature type="binding site" evidence="11">
    <location>
        <position position="216"/>
    </location>
    <ligand>
        <name>FMN</name>
        <dbReference type="ChEBI" id="CHEBI:58210"/>
    </ligand>
</feature>
<feature type="region of interest" description="Disordered" evidence="12">
    <location>
        <begin position="249"/>
        <end position="268"/>
    </location>
</feature>
<dbReference type="NCBIfam" id="TIGR01036">
    <property type="entry name" value="pyrD_sub2"/>
    <property type="match status" value="1"/>
</dbReference>
<dbReference type="EMBL" id="QMDX01000006">
    <property type="protein sequence ID" value="TSD13792.1"/>
    <property type="molecule type" value="Genomic_DNA"/>
</dbReference>
<evidence type="ECO:0000259" key="13">
    <source>
        <dbReference type="Pfam" id="PF01180"/>
    </source>
</evidence>
<gene>
    <name evidence="11" type="primary">pyrD</name>
    <name evidence="14" type="ORF">DP107_11585</name>
</gene>
<evidence type="ECO:0000256" key="2">
    <source>
        <dbReference type="ARBA" id="ARBA00004370"/>
    </source>
</evidence>
<evidence type="ECO:0000256" key="4">
    <source>
        <dbReference type="ARBA" id="ARBA00005359"/>
    </source>
</evidence>
<evidence type="ECO:0000256" key="3">
    <source>
        <dbReference type="ARBA" id="ARBA00005161"/>
    </source>
</evidence>
<feature type="compositionally biased region" description="Low complexity" evidence="12">
    <location>
        <begin position="251"/>
        <end position="268"/>
    </location>
</feature>
<keyword evidence="7 11" id="KW-0665">Pyrimidine biosynthesis</keyword>
<comment type="caution">
    <text evidence="14">The sequence shown here is derived from an EMBL/GenBank/DDBJ whole genome shotgun (WGS) entry which is preliminary data.</text>
</comment>
<dbReference type="FunCoup" id="A0A554N8U4">
    <property type="interactions" value="199"/>
</dbReference>
<evidence type="ECO:0000256" key="10">
    <source>
        <dbReference type="ARBA" id="ARBA00048639"/>
    </source>
</evidence>
<dbReference type="PROSITE" id="PS00912">
    <property type="entry name" value="DHODEHASE_2"/>
    <property type="match status" value="1"/>
</dbReference>
<feature type="binding site" evidence="11">
    <location>
        <begin position="245"/>
        <end position="246"/>
    </location>
    <ligand>
        <name>substrate</name>
    </ligand>
</feature>
<keyword evidence="5 11" id="KW-0285">Flavoprotein</keyword>
<dbReference type="GO" id="GO:0005737">
    <property type="term" value="C:cytoplasm"/>
    <property type="evidence" value="ECO:0007669"/>
    <property type="project" value="InterPro"/>
</dbReference>
<dbReference type="InterPro" id="IPR012135">
    <property type="entry name" value="Dihydroorotate_DH_1_2"/>
</dbReference>
<evidence type="ECO:0000256" key="11">
    <source>
        <dbReference type="HAMAP-Rule" id="MF_00225"/>
    </source>
</evidence>
<dbReference type="InterPro" id="IPR005720">
    <property type="entry name" value="Dihydroorotate_DH_cat"/>
</dbReference>
<evidence type="ECO:0000256" key="8">
    <source>
        <dbReference type="ARBA" id="ARBA00023002"/>
    </source>
</evidence>
<dbReference type="NCBIfam" id="NF003645">
    <property type="entry name" value="PRK05286.1-2"/>
    <property type="match status" value="1"/>
</dbReference>
<feature type="binding site" evidence="11">
    <location>
        <position position="148"/>
    </location>
    <ligand>
        <name>FMN</name>
        <dbReference type="ChEBI" id="CHEBI:58210"/>
    </ligand>
</feature>
<accession>A0A554N8U4</accession>
<dbReference type="InParanoid" id="A0A554N8U4"/>
<dbReference type="NCBIfam" id="NF003652">
    <property type="entry name" value="PRK05286.2-5"/>
    <property type="match status" value="1"/>
</dbReference>
<proteinExistence type="inferred from homology"/>
<dbReference type="PIRSF" id="PIRSF000164">
    <property type="entry name" value="DHO_oxidase"/>
    <property type="match status" value="1"/>
</dbReference>
<feature type="binding site" evidence="11">
    <location>
        <begin position="69"/>
        <end position="73"/>
    </location>
    <ligand>
        <name>FMN</name>
        <dbReference type="ChEBI" id="CHEBI:58210"/>
    </ligand>
</feature>
<dbReference type="GO" id="GO:0006207">
    <property type="term" value="P:'de novo' pyrimidine nucleobase biosynthetic process"/>
    <property type="evidence" value="ECO:0007669"/>
    <property type="project" value="UniProtKB-UniRule"/>
</dbReference>
<comment type="cofactor">
    <cofactor evidence="11">
        <name>FMN</name>
        <dbReference type="ChEBI" id="CHEBI:58210"/>
    </cofactor>
    <text evidence="11">Binds 1 FMN per subunit.</text>
</comment>
<evidence type="ECO:0000256" key="6">
    <source>
        <dbReference type="ARBA" id="ARBA00022643"/>
    </source>
</evidence>
<dbReference type="EC" id="1.3.5.2" evidence="11"/>
<comment type="catalytic activity">
    <reaction evidence="10 11">
        <text>(S)-dihydroorotate + a quinone = orotate + a quinol</text>
        <dbReference type="Rhea" id="RHEA:30187"/>
        <dbReference type="ChEBI" id="CHEBI:24646"/>
        <dbReference type="ChEBI" id="CHEBI:30839"/>
        <dbReference type="ChEBI" id="CHEBI:30864"/>
        <dbReference type="ChEBI" id="CHEBI:132124"/>
        <dbReference type="EC" id="1.3.5.2"/>
    </reaction>
</comment>
<feature type="binding site" evidence="11">
    <location>
        <position position="180"/>
    </location>
    <ligand>
        <name>FMN</name>
        <dbReference type="ChEBI" id="CHEBI:58210"/>
    </ligand>
</feature>
<comment type="similarity">
    <text evidence="4 11">Belongs to the dihydroorotate dehydrogenase family. Type 2 subfamily.</text>
</comment>
<dbReference type="SUPFAM" id="SSF51395">
    <property type="entry name" value="FMN-linked oxidoreductases"/>
    <property type="match status" value="1"/>
</dbReference>
<dbReference type="InterPro" id="IPR013785">
    <property type="entry name" value="Aldolase_TIM"/>
</dbReference>
<comment type="subunit">
    <text evidence="11">Monomer.</text>
</comment>
<dbReference type="GO" id="GO:0005886">
    <property type="term" value="C:plasma membrane"/>
    <property type="evidence" value="ECO:0007669"/>
    <property type="project" value="UniProtKB-SubCell"/>
</dbReference>
<reference evidence="14 15" key="1">
    <citation type="submission" date="2018-06" db="EMBL/GenBank/DDBJ databases">
        <title>Natronomonas sp. F16-60 a new haloarchaeon isolated from a solar saltern of Isla Cristina, Huelva, Spain.</title>
        <authorList>
            <person name="Duran-Viseras A."/>
            <person name="Sanchez-Porro C."/>
            <person name="Ventosa A."/>
        </authorList>
    </citation>
    <scope>NUCLEOTIDE SEQUENCE [LARGE SCALE GENOMIC DNA]</scope>
    <source>
        <strain evidence="14 15">F16-60</strain>
    </source>
</reference>
<dbReference type="InterPro" id="IPR005719">
    <property type="entry name" value="Dihydroorotate_DH_2"/>
</dbReference>
<keyword evidence="9 11" id="KW-0472">Membrane</keyword>
<keyword evidence="15" id="KW-1185">Reference proteome</keyword>
<dbReference type="HAMAP" id="MF_00225">
    <property type="entry name" value="DHO_dh_type2"/>
    <property type="match status" value="1"/>
</dbReference>
<feature type="binding site" evidence="11">
    <location>
        <position position="73"/>
    </location>
    <ligand>
        <name>substrate</name>
    </ligand>
</feature>
<feature type="binding site" evidence="11">
    <location>
        <begin position="315"/>
        <end position="316"/>
    </location>
    <ligand>
        <name>FMN</name>
        <dbReference type="ChEBI" id="CHEBI:58210"/>
    </ligand>
</feature>
<feature type="binding site" evidence="11">
    <location>
        <position position="244"/>
    </location>
    <ligand>
        <name>FMN</name>
        <dbReference type="ChEBI" id="CHEBI:58210"/>
    </ligand>
</feature>
<comment type="function">
    <text evidence="1 11">Catalyzes the conversion of dihydroorotate to orotate with quinone as electron acceptor.</text>
</comment>
<comment type="pathway">
    <text evidence="3 11">Pyrimidine metabolism; UMP biosynthesis via de novo pathway; orotate from (S)-dihydroorotate (quinone route): step 1/1.</text>
</comment>
<evidence type="ECO:0000256" key="12">
    <source>
        <dbReference type="SAM" id="MobiDB-lite"/>
    </source>
</evidence>
<dbReference type="PANTHER" id="PTHR48109:SF4">
    <property type="entry name" value="DIHYDROOROTATE DEHYDROGENASE (QUINONE), MITOCHONDRIAL"/>
    <property type="match status" value="1"/>
</dbReference>
<dbReference type="GO" id="GO:0106430">
    <property type="term" value="F:dihydroorotate dehydrogenase (quinone) activity"/>
    <property type="evidence" value="ECO:0007669"/>
    <property type="project" value="UniProtKB-EC"/>
</dbReference>
<evidence type="ECO:0000256" key="7">
    <source>
        <dbReference type="ARBA" id="ARBA00022975"/>
    </source>
</evidence>
<dbReference type="Proteomes" id="UP000319894">
    <property type="component" value="Unassembled WGS sequence"/>
</dbReference>
<feature type="domain" description="Dihydroorotate dehydrogenase catalytic" evidence="13">
    <location>
        <begin position="52"/>
        <end position="337"/>
    </location>
</feature>
<evidence type="ECO:0000256" key="9">
    <source>
        <dbReference type="ARBA" id="ARBA00023136"/>
    </source>
</evidence>
<feature type="active site" description="Nucleophile" evidence="11">
    <location>
        <position position="183"/>
    </location>
</feature>
<feature type="binding site" evidence="11">
    <location>
        <position position="93"/>
    </location>
    <ligand>
        <name>FMN</name>
        <dbReference type="ChEBI" id="CHEBI:58210"/>
    </ligand>
</feature>
<dbReference type="GO" id="GO:0044205">
    <property type="term" value="P:'de novo' UMP biosynthetic process"/>
    <property type="evidence" value="ECO:0007669"/>
    <property type="project" value="UniProtKB-UniRule"/>
</dbReference>
<keyword evidence="8 11" id="KW-0560">Oxidoreductase</keyword>
<sequence>MGPSLYDIAKPLLFSLPPETAHETTVRGLEAAQGTPVESLLRDRLTVTDDRLAVEAFGQSFPSPVGIAAGFDKNANVAPMLAALGFGHVEVGGVTAEQQAGNPRPRMFRLPGDGALINRLGFNNDGADAIGPRVADHADSLSVPLGVNVGKSKSAPLEDAADDYLYTYERVADADFFVVNVSSPNTPGLRSLQDRDSLTDILGTLRDAGADPLLVKLSPDLGEGAIEDAIAVVDDLDLDGIVATNTTTRRPASLSSSSAAEEGGLSGAPLEEHATETIRFVARRTDVPVVGVGGVDSAEGAYAKIRAGARVVQLYTGLVYEGPTLARDINQGLLNLLERDGFDSVADAVGADL</sequence>
<feature type="binding site" evidence="11">
    <location>
        <begin position="118"/>
        <end position="122"/>
    </location>
    <ligand>
        <name>substrate</name>
    </ligand>
</feature>
<dbReference type="UniPathway" id="UPA00070">
    <property type="reaction ID" value="UER00946"/>
</dbReference>
<keyword evidence="11" id="KW-1003">Cell membrane</keyword>
<feature type="binding site" evidence="11">
    <location>
        <position position="185"/>
    </location>
    <ligand>
        <name>substrate</name>
    </ligand>
</feature>
<comment type="subcellular location">
    <subcellularLocation>
        <location evidence="11">Cell membrane</location>
        <topology evidence="11">Peripheral membrane protein</topology>
    </subcellularLocation>
    <subcellularLocation>
        <location evidence="2">Membrane</location>
    </subcellularLocation>
</comment>
<protein>
    <recommendedName>
        <fullName evidence="11">Dihydroorotate dehydrogenase (quinone)</fullName>
        <ecNumber evidence="11">1.3.5.2</ecNumber>
    </recommendedName>
    <alternativeName>
        <fullName evidence="11">DHOdehase</fullName>
        <shortName evidence="11">DHOD</shortName>
        <shortName evidence="11">DHODase</shortName>
    </alternativeName>
    <alternativeName>
        <fullName evidence="11">Dihydroorotate oxidase</fullName>
    </alternativeName>
</protein>
<feature type="binding site" evidence="11">
    <location>
        <position position="180"/>
    </location>
    <ligand>
        <name>substrate</name>
    </ligand>
</feature>
<evidence type="ECO:0000313" key="14">
    <source>
        <dbReference type="EMBL" id="TSD13792.1"/>
    </source>
</evidence>
<dbReference type="OrthoDB" id="36608at2157"/>
<evidence type="ECO:0000256" key="1">
    <source>
        <dbReference type="ARBA" id="ARBA00003125"/>
    </source>
</evidence>
<name>A0A554N8U4_9EURY</name>
<feature type="binding site" evidence="11">
    <location>
        <position position="267"/>
    </location>
    <ligand>
        <name>FMN</name>
        <dbReference type="ChEBI" id="CHEBI:58210"/>
    </ligand>
</feature>
<organism evidence="14 15">
    <name type="scientific">Haloglomus irregulare</name>
    <dbReference type="NCBI Taxonomy" id="2234134"/>
    <lineage>
        <taxon>Archaea</taxon>
        <taxon>Methanobacteriati</taxon>
        <taxon>Methanobacteriota</taxon>
        <taxon>Stenosarchaea group</taxon>
        <taxon>Halobacteria</taxon>
        <taxon>Halobacteriales</taxon>
        <taxon>Natronomonadaceae</taxon>
        <taxon>Haloglomus</taxon>
    </lineage>
</organism>
<evidence type="ECO:0000313" key="15">
    <source>
        <dbReference type="Proteomes" id="UP000319894"/>
    </source>
</evidence>
<dbReference type="Pfam" id="PF01180">
    <property type="entry name" value="DHO_dh"/>
    <property type="match status" value="1"/>
</dbReference>
<dbReference type="RefSeq" id="WP_144262312.1">
    <property type="nucleotide sequence ID" value="NZ_QMDX01000006.1"/>
</dbReference>
<dbReference type="CDD" id="cd04738">
    <property type="entry name" value="DHOD_2_like"/>
    <property type="match status" value="1"/>
</dbReference>
<dbReference type="InterPro" id="IPR050074">
    <property type="entry name" value="DHO_dehydrogenase"/>
</dbReference>
<feature type="binding site" evidence="11">
    <location>
        <position position="294"/>
    </location>
    <ligand>
        <name>FMN</name>
        <dbReference type="ChEBI" id="CHEBI:58210"/>
    </ligand>
</feature>
<dbReference type="PANTHER" id="PTHR48109">
    <property type="entry name" value="DIHYDROOROTATE DEHYDROGENASE (QUINONE), MITOCHONDRIAL-RELATED"/>
    <property type="match status" value="1"/>
</dbReference>